<dbReference type="PANTHER" id="PTHR46609:SF6">
    <property type="entry name" value="EXONUCLEASE, PHAGE-TYPE_RECB, C-TERMINAL DOMAIN-CONTAINING PROTEIN-RELATED"/>
    <property type="match status" value="1"/>
</dbReference>
<name>A0A081CRN4_9HYPH</name>
<dbReference type="Proteomes" id="UP000028701">
    <property type="component" value="Unassembled WGS sequence"/>
</dbReference>
<organism evidence="2 3">
    <name type="scientific">Agrobacterium rubi TR3 = NBRC 13261</name>
    <dbReference type="NCBI Taxonomy" id="1368415"/>
    <lineage>
        <taxon>Bacteria</taxon>
        <taxon>Pseudomonadati</taxon>
        <taxon>Pseudomonadota</taxon>
        <taxon>Alphaproteobacteria</taxon>
        <taxon>Hyphomicrobiales</taxon>
        <taxon>Rhizobiaceae</taxon>
        <taxon>Rhizobium/Agrobacterium group</taxon>
        <taxon>Agrobacterium</taxon>
    </lineage>
</organism>
<dbReference type="EMBL" id="BBJU01000004">
    <property type="protein sequence ID" value="GAK69330.1"/>
    <property type="molecule type" value="Genomic_DNA"/>
</dbReference>
<dbReference type="InterPro" id="IPR051703">
    <property type="entry name" value="NF-kappa-B_Signaling_Reg"/>
</dbReference>
<comment type="caution">
    <text evidence="2">The sequence shown here is derived from an EMBL/GenBank/DDBJ whole genome shotgun (WGS) entry which is preliminary data.</text>
</comment>
<accession>A0A081CRN4</accession>
<gene>
    <name evidence="2" type="ORF">RRU01S_04_01520</name>
</gene>
<proteinExistence type="predicted"/>
<protein>
    <recommendedName>
        <fullName evidence="1">YqaJ viral recombinase domain-containing protein</fullName>
    </recommendedName>
</protein>
<dbReference type="InterPro" id="IPR011604">
    <property type="entry name" value="PDDEXK-like_dom_sf"/>
</dbReference>
<dbReference type="CDD" id="cd22343">
    <property type="entry name" value="PDDEXK_lambda_exonuclease-like"/>
    <property type="match status" value="1"/>
</dbReference>
<dbReference type="AlphaFoldDB" id="A0A081CRN4"/>
<reference evidence="2 3" key="1">
    <citation type="submission" date="2014-08" db="EMBL/GenBank/DDBJ databases">
        <title>Whole genome shotgun sequence of Rhizobium rubi NBRC 13261.</title>
        <authorList>
            <person name="Katano-Makiyama Y."/>
            <person name="Hosoyama A."/>
            <person name="Hashimoto M."/>
            <person name="Hosoyama Y."/>
            <person name="Noguchi M."/>
            <person name="Tsuchikane K."/>
            <person name="Uohara A."/>
            <person name="Ohji S."/>
            <person name="Ichikawa N."/>
            <person name="Kimura A."/>
            <person name="Yamazoe A."/>
            <person name="Fujita N."/>
        </authorList>
    </citation>
    <scope>NUCLEOTIDE SEQUENCE [LARGE SCALE GENOMIC DNA]</scope>
    <source>
        <strain evidence="2 3">NBRC 13261</strain>
    </source>
</reference>
<evidence type="ECO:0000313" key="3">
    <source>
        <dbReference type="Proteomes" id="UP000028701"/>
    </source>
</evidence>
<dbReference type="RefSeq" id="WP_052815937.1">
    <property type="nucleotide sequence ID" value="NZ_BBJU01000004.1"/>
</dbReference>
<evidence type="ECO:0000313" key="2">
    <source>
        <dbReference type="EMBL" id="GAK69330.1"/>
    </source>
</evidence>
<dbReference type="eggNOG" id="ENOG5030IDW">
    <property type="taxonomic scope" value="Bacteria"/>
</dbReference>
<dbReference type="InterPro" id="IPR019080">
    <property type="entry name" value="YqaJ_viral_recombinase"/>
</dbReference>
<dbReference type="PANTHER" id="PTHR46609">
    <property type="entry name" value="EXONUCLEASE, PHAGE-TYPE/RECB, C-TERMINAL DOMAIN-CONTAINING PROTEIN"/>
    <property type="match status" value="1"/>
</dbReference>
<dbReference type="InterPro" id="IPR011335">
    <property type="entry name" value="Restrct_endonuc-II-like"/>
</dbReference>
<feature type="domain" description="YqaJ viral recombinase" evidence="1">
    <location>
        <begin position="14"/>
        <end position="151"/>
    </location>
</feature>
<dbReference type="Pfam" id="PF09588">
    <property type="entry name" value="YqaJ"/>
    <property type="match status" value="1"/>
</dbReference>
<evidence type="ECO:0000259" key="1">
    <source>
        <dbReference type="Pfam" id="PF09588"/>
    </source>
</evidence>
<dbReference type="Gene3D" id="3.90.320.10">
    <property type="match status" value="1"/>
</dbReference>
<dbReference type="SUPFAM" id="SSF52980">
    <property type="entry name" value="Restriction endonuclease-like"/>
    <property type="match status" value="1"/>
</dbReference>
<sequence>MNLEEINITQGTPEWHAARAGWVTCSELSSLMAKGDGKMRTKYMRQLAAEVLIGRSASSFKGNIYTEMGKDTEPVARELLALEVGRPIIETGIIRNHDIGLSCSPDGLLGADEIAEFKCCIPTVQIERLEKGTLPAEYVLQVQRSLLVTGRTACWFQSYSPDLPRLVIRVEPDLAKHDEIREGVRIFREELADLVSTIRGKY</sequence>